<dbReference type="AlphaFoldDB" id="A0A7J4KU44"/>
<proteinExistence type="predicted"/>
<dbReference type="EMBL" id="DUFJ01000024">
    <property type="protein sequence ID" value="HIH32790.1"/>
    <property type="molecule type" value="Genomic_DNA"/>
</dbReference>
<evidence type="ECO:0000313" key="1">
    <source>
        <dbReference type="EMBL" id="HIH32790.1"/>
    </source>
</evidence>
<reference evidence="2" key="1">
    <citation type="journal article" date="2020" name="bioRxiv">
        <title>A rank-normalized archaeal taxonomy based on genome phylogeny resolves widespread incomplete and uneven classifications.</title>
        <authorList>
            <person name="Rinke C."/>
            <person name="Chuvochina M."/>
            <person name="Mussig A.J."/>
            <person name="Chaumeil P.-A."/>
            <person name="Waite D.W."/>
            <person name="Whitman W.B."/>
            <person name="Parks D.H."/>
            <person name="Hugenholtz P."/>
        </authorList>
    </citation>
    <scope>NUCLEOTIDE SEQUENCE [LARGE SCALE GENOMIC DNA]</scope>
</reference>
<sequence length="69" mass="8207">MSGESFRELAAVGLPLKTRKNNKAKLYTWQAGRWVRADGMLVKDPEILRMLDRRLPKQYRSLNRRRLIH</sequence>
<accession>A0A7J4KU44</accession>
<gene>
    <name evidence="1" type="ORF">HA227_00920</name>
</gene>
<evidence type="ECO:0000313" key="2">
    <source>
        <dbReference type="Proteomes" id="UP000527315"/>
    </source>
</evidence>
<organism evidence="1 2">
    <name type="scientific">Candidatus Iainarchaeum sp</name>
    <dbReference type="NCBI Taxonomy" id="3101447"/>
    <lineage>
        <taxon>Archaea</taxon>
        <taxon>Candidatus Iainarchaeota</taxon>
        <taxon>Candidatus Iainarchaeia</taxon>
        <taxon>Candidatus Iainarchaeales</taxon>
        <taxon>Candidatus Iainarchaeaceae</taxon>
        <taxon>Candidatus Iainarchaeum</taxon>
    </lineage>
</organism>
<comment type="caution">
    <text evidence="1">The sequence shown here is derived from an EMBL/GenBank/DDBJ whole genome shotgun (WGS) entry which is preliminary data.</text>
</comment>
<name>A0A7J4KU44_9ARCH</name>
<dbReference type="Proteomes" id="UP000527315">
    <property type="component" value="Unassembled WGS sequence"/>
</dbReference>
<protein>
    <submittedName>
        <fullName evidence="1">Uncharacterized protein</fullName>
    </submittedName>
</protein>